<comment type="caution">
    <text evidence="2">The sequence shown here is derived from an EMBL/GenBank/DDBJ whole genome shotgun (WGS) entry which is preliminary data.</text>
</comment>
<protein>
    <submittedName>
        <fullName evidence="2">Uncharacterized protein</fullName>
    </submittedName>
</protein>
<evidence type="ECO:0000256" key="1">
    <source>
        <dbReference type="SAM" id="MobiDB-lite"/>
    </source>
</evidence>
<dbReference type="AlphaFoldDB" id="A0A2I0JDV7"/>
<dbReference type="EMBL" id="PGOL01001809">
    <property type="protein sequence ID" value="PKI54110.1"/>
    <property type="molecule type" value="Genomic_DNA"/>
</dbReference>
<feature type="region of interest" description="Disordered" evidence="1">
    <location>
        <begin position="21"/>
        <end position="53"/>
    </location>
</feature>
<name>A0A2I0JDV7_PUNGR</name>
<organism evidence="2 3">
    <name type="scientific">Punica granatum</name>
    <name type="common">Pomegranate</name>
    <dbReference type="NCBI Taxonomy" id="22663"/>
    <lineage>
        <taxon>Eukaryota</taxon>
        <taxon>Viridiplantae</taxon>
        <taxon>Streptophyta</taxon>
        <taxon>Embryophyta</taxon>
        <taxon>Tracheophyta</taxon>
        <taxon>Spermatophyta</taxon>
        <taxon>Magnoliopsida</taxon>
        <taxon>eudicotyledons</taxon>
        <taxon>Gunneridae</taxon>
        <taxon>Pentapetalae</taxon>
        <taxon>rosids</taxon>
        <taxon>malvids</taxon>
        <taxon>Myrtales</taxon>
        <taxon>Lythraceae</taxon>
        <taxon>Punica</taxon>
    </lineage>
</organism>
<sequence>MERSETKWRLRHSMELKERELESLRAKGEGVDESEEVQITTFSSDTSPMEQQGRWAIEKDVTASSMKRSIRES</sequence>
<gene>
    <name evidence="2" type="ORF">CRG98_025505</name>
</gene>
<proteinExistence type="predicted"/>
<reference evidence="2 3" key="1">
    <citation type="submission" date="2017-11" db="EMBL/GenBank/DDBJ databases">
        <title>De-novo sequencing of pomegranate (Punica granatum L.) genome.</title>
        <authorList>
            <person name="Akparov Z."/>
            <person name="Amiraslanov A."/>
            <person name="Hajiyeva S."/>
            <person name="Abbasov M."/>
            <person name="Kaur K."/>
            <person name="Hamwieh A."/>
            <person name="Solovyev V."/>
            <person name="Salamov A."/>
            <person name="Braich B."/>
            <person name="Kosarev P."/>
            <person name="Mahmoud A."/>
            <person name="Hajiyev E."/>
            <person name="Babayeva S."/>
            <person name="Izzatullayeva V."/>
            <person name="Mammadov A."/>
            <person name="Mammadov A."/>
            <person name="Sharifova S."/>
            <person name="Ojaghi J."/>
            <person name="Eynullazada K."/>
            <person name="Bayramov B."/>
            <person name="Abdulazimova A."/>
            <person name="Shahmuradov I."/>
        </authorList>
    </citation>
    <scope>NUCLEOTIDE SEQUENCE [LARGE SCALE GENOMIC DNA]</scope>
    <source>
        <strain evidence="3">cv. AG2017</strain>
        <tissue evidence="2">Leaf</tissue>
    </source>
</reference>
<feature type="compositionally biased region" description="Basic and acidic residues" evidence="1">
    <location>
        <begin position="21"/>
        <end position="30"/>
    </location>
</feature>
<feature type="compositionally biased region" description="Polar residues" evidence="1">
    <location>
        <begin position="37"/>
        <end position="50"/>
    </location>
</feature>
<evidence type="ECO:0000313" key="2">
    <source>
        <dbReference type="EMBL" id="PKI54110.1"/>
    </source>
</evidence>
<dbReference type="Proteomes" id="UP000233551">
    <property type="component" value="Unassembled WGS sequence"/>
</dbReference>
<keyword evidence="3" id="KW-1185">Reference proteome</keyword>
<evidence type="ECO:0000313" key="3">
    <source>
        <dbReference type="Proteomes" id="UP000233551"/>
    </source>
</evidence>
<accession>A0A2I0JDV7</accession>